<reference evidence="1" key="1">
    <citation type="submission" date="2021-08" db="EMBL/GenBank/DDBJ databases">
        <title>Novel anaerobic bacterium isolated from sea squirt in East Sea, Republic of Korea.</title>
        <authorList>
            <person name="Nguyen T.H."/>
            <person name="Li Z."/>
            <person name="Lee Y.-J."/>
            <person name="Ko J."/>
            <person name="Kim S.-G."/>
        </authorList>
    </citation>
    <scope>NUCLEOTIDE SEQUENCE</scope>
    <source>
        <strain evidence="1">KCTC 25031</strain>
    </source>
</reference>
<organism evidence="1 2">
    <name type="scientific">Halosquirtibacter laminarini</name>
    <dbReference type="NCBI Taxonomy" id="3374600"/>
    <lineage>
        <taxon>Bacteria</taxon>
        <taxon>Pseudomonadati</taxon>
        <taxon>Bacteroidota</taxon>
        <taxon>Bacteroidia</taxon>
        <taxon>Marinilabiliales</taxon>
        <taxon>Prolixibacteraceae</taxon>
        <taxon>Halosquirtibacter</taxon>
    </lineage>
</organism>
<protein>
    <submittedName>
        <fullName evidence="1">Efflux RND transporter permease subunit</fullName>
    </submittedName>
</protein>
<proteinExistence type="predicted"/>
<name>A0AC61NGS9_9BACT</name>
<sequence length="1027" mass="115234">MNFIQAVFKQKRVIYFLLFSLCLAGIISFHLLSKLEDPELKIKSALVVVPYPGASAECVEESVTKILENHLRTIPNIKDIESRSLANYSEIHLSLETTVPEDEVDQYWDFLRKKVADVERFLPPGAYMPQVYDDFGDVYGLFYAMSSDGIDYDQMREYAHTVRDRLLAVNGVKRVLLNGVQNSEIDIKIDADKLSHLGIMPSTIVSTIEDQLKDLYAGAYLTQNKNIRVSVPRSLVQMQQLKNVIIRGGKDVQYRLSEIATIERKIEEPFSSRMYYNHEPAIGISISMNPGENVVAIGECVEKEMTIIQKQMPLGISFHKVYFQSDLVKESLNSFVLNLVISVMIVVGILLIVLGWRSSVVIGASLILSIVGSLPFLLLWGGTIQRVSLGAFIVAMGMLVDNAIVVIDGIYEDLKVGKSWRTAFQVSPQKRAMPLLGATLITILSFLPVYLSPDATGVYTRDLFLVLATSLFLSWFLSMTQVPLFASMVLTKGIVCSRKKKDRLKETFQRIISWALMHPKRVIFTSVLLLVGSLWATKFMKSEFFPNMNYRQNYLTYKLPNGVHPKVLEKDLQEITSWLLTQQGVEEVTSNIGGAATRYTLVRIIPDMNDSYGEIIISYSSWEDVESLRSKILDHVHTYYPDAFSELKSYALISVEALVECNFYGPEIDTLKMLSKHAESIFQSSSYVDRYSVHNNWEPVTPYLHVNYRQLDGASMVVSRQDASLALLMSTSGVPIHRYFEKETEIPLKLKMTDNGGEDIDVLRHIPVWGKGAIHLPIQEVLQGDISLEEVEEKLLAPSPLSAVADLSIAWEEPLIRRENGVRTIKVMCNPKETHTATEVMTDVRKEIENISLPKGYHLKWGGEAGDQANATKYIVLFIPLALFGIVLILLLLYKSYRKMWITLFCVLLAWIGVIPAMIVTGKAFGFLAMVGVVGLAGMMIKNAVVLIEDIDVRMQSYENKNAALLDAALSRVRPVMMGAMTTILGMIPLVRDVFFGSLAVTIMGGLFIGTLITLIVIPVLFSISFK</sequence>
<keyword evidence="2" id="KW-1185">Reference proteome</keyword>
<gene>
    <name evidence="1" type="ORF">K4L44_02975</name>
</gene>
<accession>A0AC61NGS9</accession>
<evidence type="ECO:0000313" key="1">
    <source>
        <dbReference type="EMBL" id="QZE14838.1"/>
    </source>
</evidence>
<evidence type="ECO:0000313" key="2">
    <source>
        <dbReference type="Proteomes" id="UP000826212"/>
    </source>
</evidence>
<dbReference type="EMBL" id="CP081303">
    <property type="protein sequence ID" value="QZE14838.1"/>
    <property type="molecule type" value="Genomic_DNA"/>
</dbReference>
<dbReference type="Proteomes" id="UP000826212">
    <property type="component" value="Chromosome"/>
</dbReference>